<dbReference type="PANTHER" id="PTHR31399">
    <property type="entry name" value="DNA-DIRECTED PRIMASE / POLYMERASE PROTEIN"/>
    <property type="match status" value="1"/>
</dbReference>
<comment type="catalytic activity">
    <reaction evidence="2">
        <text>ssDNA + n NTP = ssDNA/pppN(pN)n-1 hybrid + (n-1) diphosphate.</text>
        <dbReference type="EC" id="2.7.7.102"/>
    </reaction>
</comment>
<evidence type="ECO:0000256" key="3">
    <source>
        <dbReference type="ARBA" id="ARBA00044768"/>
    </source>
</evidence>
<proteinExistence type="predicted"/>
<dbReference type="Pfam" id="PF03121">
    <property type="entry name" value="Herpes_UL52"/>
    <property type="match status" value="1"/>
</dbReference>
<keyword evidence="7" id="KW-1185">Reference proteome</keyword>
<accession>A0ABP0WL23</accession>
<protein>
    <recommendedName>
        <fullName evidence="1">DNA-directed primase/polymerase protein</fullName>
        <ecNumber evidence="3">2.7.7.102</ecNumber>
    </recommendedName>
</protein>
<evidence type="ECO:0000256" key="2">
    <source>
        <dbReference type="ARBA" id="ARBA00044677"/>
    </source>
</evidence>
<dbReference type="PANTHER" id="PTHR31399:SF0">
    <property type="entry name" value="DNA-DIRECTED PRIMASE_POLYMERASE PROTEIN"/>
    <property type="match status" value="1"/>
</dbReference>
<organism evidence="6 7">
    <name type="scientific">Sphagnum jensenii</name>
    <dbReference type="NCBI Taxonomy" id="128206"/>
    <lineage>
        <taxon>Eukaryota</taxon>
        <taxon>Viridiplantae</taxon>
        <taxon>Streptophyta</taxon>
        <taxon>Embryophyta</taxon>
        <taxon>Bryophyta</taxon>
        <taxon>Sphagnophytina</taxon>
        <taxon>Sphagnopsida</taxon>
        <taxon>Sphagnales</taxon>
        <taxon>Sphagnaceae</taxon>
        <taxon>Sphagnum</taxon>
    </lineage>
</organism>
<feature type="compositionally biased region" description="Polar residues" evidence="5">
    <location>
        <begin position="28"/>
        <end position="63"/>
    </location>
</feature>
<reference evidence="6" key="1">
    <citation type="submission" date="2024-02" db="EMBL/GenBank/DDBJ databases">
        <authorList>
            <consortium name="ELIXIR-Norway"/>
            <consortium name="Elixir Norway"/>
        </authorList>
    </citation>
    <scope>NUCLEOTIDE SEQUENCE</scope>
</reference>
<evidence type="ECO:0000256" key="5">
    <source>
        <dbReference type="SAM" id="MobiDB-lite"/>
    </source>
</evidence>
<dbReference type="InterPro" id="IPR044917">
    <property type="entry name" value="PRIMPOL"/>
</dbReference>
<evidence type="ECO:0000256" key="4">
    <source>
        <dbReference type="ARBA" id="ARBA00047303"/>
    </source>
</evidence>
<dbReference type="Proteomes" id="UP001497444">
    <property type="component" value="Chromosome 19"/>
</dbReference>
<name>A0ABP0WL23_9BRYO</name>
<dbReference type="EC" id="2.7.7.102" evidence="3"/>
<comment type="catalytic activity">
    <reaction evidence="4">
        <text>DNA(n) + a 2'-deoxyribonucleoside 5'-triphosphate = DNA(n+1) + diphosphate</text>
        <dbReference type="Rhea" id="RHEA:22508"/>
        <dbReference type="Rhea" id="RHEA-COMP:17339"/>
        <dbReference type="Rhea" id="RHEA-COMP:17340"/>
        <dbReference type="ChEBI" id="CHEBI:33019"/>
        <dbReference type="ChEBI" id="CHEBI:61560"/>
        <dbReference type="ChEBI" id="CHEBI:173112"/>
        <dbReference type="EC" id="2.7.7.7"/>
    </reaction>
    <physiologicalReaction direction="left-to-right" evidence="4">
        <dbReference type="Rhea" id="RHEA:22509"/>
    </physiologicalReaction>
</comment>
<sequence>MVEPRSETDVQMLLGCLKRGLARRSPPSGISSRKQQEMTPLSPQTPVGKTKPSSVAANENATTGECEENTDVTPGVHEVTKQGRRKNEVSPGVFYGSPTGNPSRRPFQVVRLLHEIQNDLALQKAPKPREAIWATFPRQDQAIQFTESHGGQDLAVFQYQDHLNGQRRFLATSYDEFWHRYSKMQREWRHHYEIIRQGRPCHLYFDLEYNLKANRGADGEGMVDTLLSVIQSTLLDTFSLEYDASWTVELDSSTPEKFSRHLIIHIPGAAFKDNSHVGAFVGELCTRINSLRDNDDHIGRLFVLQGDSRADYHTSLFIDLGVYTRNRSFRLPFSSKAGKTALLLPTRRFRCSNLGEYQVFMDSLICRLDQGCLKLLTFGNEVRSMYSFDVAYVQGQGGIMDFRYWKPEPTTALQEPGISGQSGKSPFPSLEVFVESIACIGDVQGRIRSWYWFSEHGVVVYNIMGNRFCERIGRQHKSNNVMYIVDFRTAGFYQKCHDPDCRGYQSPLRPIPRHTIPPQFPLSTASVLESQQAFTLGSFEEGGGEIQDGDDKAWWDEVVSTVANMECASQSQILSDTTELSMEDDEEWWDAVERETQELERSTISRTSGWPS</sequence>
<evidence type="ECO:0000313" key="6">
    <source>
        <dbReference type="EMBL" id="CAK9266881.1"/>
    </source>
</evidence>
<gene>
    <name evidence="6" type="ORF">CSSPJE1EN1_LOCUS12359</name>
</gene>
<evidence type="ECO:0000256" key="1">
    <source>
        <dbReference type="ARBA" id="ARBA00026139"/>
    </source>
</evidence>
<feature type="region of interest" description="Disordered" evidence="5">
    <location>
        <begin position="17"/>
        <end position="101"/>
    </location>
</feature>
<feature type="compositionally biased region" description="Basic and acidic residues" evidence="5">
    <location>
        <begin position="78"/>
        <end position="88"/>
    </location>
</feature>
<evidence type="ECO:0000313" key="7">
    <source>
        <dbReference type="Proteomes" id="UP001497444"/>
    </source>
</evidence>
<dbReference type="EMBL" id="OZ020114">
    <property type="protein sequence ID" value="CAK9266881.1"/>
    <property type="molecule type" value="Genomic_DNA"/>
</dbReference>